<reference evidence="1 2" key="1">
    <citation type="submission" date="2015-11" db="EMBL/GenBank/DDBJ databases">
        <title>Draft genome of Sulfurovum riftiae 1812E, a member of the Epsilonproteobacteria isolated from the tube of the deep-sea hydrothermal vent tubewom Riftia pachyptila.</title>
        <authorList>
            <person name="Vetriani C."/>
            <person name="Giovannelli D."/>
        </authorList>
    </citation>
    <scope>NUCLEOTIDE SEQUENCE [LARGE SCALE GENOMIC DNA]</scope>
    <source>
        <strain evidence="1 2">1812E</strain>
    </source>
</reference>
<name>A0A151CI10_9BACT</name>
<dbReference type="STRING" id="1630136.AS592_09125"/>
<gene>
    <name evidence="1" type="ORF">AS592_09125</name>
</gene>
<protein>
    <submittedName>
        <fullName evidence="1">Uncharacterized protein</fullName>
    </submittedName>
</protein>
<keyword evidence="2" id="KW-1185">Reference proteome</keyword>
<dbReference type="AlphaFoldDB" id="A0A151CI10"/>
<dbReference type="OrthoDB" id="14344at2"/>
<evidence type="ECO:0000313" key="2">
    <source>
        <dbReference type="Proteomes" id="UP000075359"/>
    </source>
</evidence>
<accession>A0A151CI10</accession>
<organism evidence="1 2">
    <name type="scientific">Sulfurovum riftiae</name>
    <dbReference type="NCBI Taxonomy" id="1630136"/>
    <lineage>
        <taxon>Bacteria</taxon>
        <taxon>Pseudomonadati</taxon>
        <taxon>Campylobacterota</taxon>
        <taxon>Epsilonproteobacteria</taxon>
        <taxon>Campylobacterales</taxon>
        <taxon>Sulfurovaceae</taxon>
        <taxon>Sulfurovum</taxon>
    </lineage>
</organism>
<dbReference type="EMBL" id="LNKT01000004">
    <property type="protein sequence ID" value="KYJ87151.1"/>
    <property type="molecule type" value="Genomic_DNA"/>
</dbReference>
<proteinExistence type="predicted"/>
<dbReference type="RefSeq" id="WP_067329231.1">
    <property type="nucleotide sequence ID" value="NZ_LNKT01000004.1"/>
</dbReference>
<dbReference type="Proteomes" id="UP000075359">
    <property type="component" value="Unassembled WGS sequence"/>
</dbReference>
<comment type="caution">
    <text evidence="1">The sequence shown here is derived from an EMBL/GenBank/DDBJ whole genome shotgun (WGS) entry which is preliminary data.</text>
</comment>
<evidence type="ECO:0000313" key="1">
    <source>
        <dbReference type="EMBL" id="KYJ87151.1"/>
    </source>
</evidence>
<sequence>MSTFFIRLLLLSLLLDGCEETFPVYQSYCQKSKTDFPSCLHYMVEAPVEKERIEKAFGLPNDPSCPYTVSLTKYCVGKCTNPYVKSVGGDFNGYVRIEVKKGFKCYYKIQSDYKNSMKAAFERVLKAVEKEHKSPENAKKI</sequence>